<keyword evidence="1" id="KW-0812">Transmembrane</keyword>
<name>A0A081N2J7_9GAMM</name>
<dbReference type="AlphaFoldDB" id="A0A081N2J7"/>
<keyword evidence="2" id="KW-0436">Ligase</keyword>
<dbReference type="EMBL" id="JOKG01000004">
    <property type="protein sequence ID" value="KEQ12670.1"/>
    <property type="molecule type" value="Genomic_DNA"/>
</dbReference>
<comment type="caution">
    <text evidence="2">The sequence shown here is derived from an EMBL/GenBank/DDBJ whole genome shotgun (WGS) entry which is preliminary data.</text>
</comment>
<keyword evidence="3" id="KW-1185">Reference proteome</keyword>
<feature type="transmembrane region" description="Helical" evidence="1">
    <location>
        <begin position="42"/>
        <end position="61"/>
    </location>
</feature>
<dbReference type="Proteomes" id="UP000028006">
    <property type="component" value="Unassembled WGS sequence"/>
</dbReference>
<sequence length="383" mass="44290">MDITESDRLIEAFIQPTARGKEIHPGMPELEKRKRAISFFEFWPGFVIYTPVVLQALWLAIRYRGFTLPLNSNPGIYLSGMVGESKNDIFSMAKGKAREKIPPWCVLSGWTSPEEAEFLARQRMKKVGLNYPLVAKPDIGCRGAGVRIVRSARELKDYIAPFPANGKVVLQKLVPYEAEAGVFYIRQPGEQKGRIFSITLKYPPYVIGNGKDTLRQLIQNDDRAGQLTSLYFKRHYQLLEQVLPEGQPFRLTFAGSHSRGCIFRDGREFITPELEAAFDDVVDGLPEYYYGRIDIRFRDINSLMNGENYYILEINGASSEAAHIWDSRSTLKEVYRVLFYQYRTLFRLGWLNRRRGFRPPSLKELLHAWKQERKLVKRYPDTE</sequence>
<dbReference type="SUPFAM" id="SSF56059">
    <property type="entry name" value="Glutathione synthetase ATP-binding domain-like"/>
    <property type="match status" value="1"/>
</dbReference>
<reference evidence="2 3" key="1">
    <citation type="submission" date="2014-06" db="EMBL/GenBank/DDBJ databases">
        <title>Whole Genome Sequences of Three Symbiotic Endozoicomonas Bacteria.</title>
        <authorList>
            <person name="Neave M.J."/>
            <person name="Apprill A."/>
            <person name="Voolstra C.R."/>
        </authorList>
    </citation>
    <scope>NUCLEOTIDE SEQUENCE [LARGE SCALE GENOMIC DNA]</scope>
    <source>
        <strain evidence="2 3">LMG 24815</strain>
    </source>
</reference>
<dbReference type="RefSeq" id="WP_034878016.1">
    <property type="nucleotide sequence ID" value="NZ_JOKG01000004.1"/>
</dbReference>
<accession>A0A081N2J7</accession>
<protein>
    <submittedName>
        <fullName evidence="2">D-alanine--D-alanine ligase</fullName>
    </submittedName>
</protein>
<dbReference type="eggNOG" id="COG0189">
    <property type="taxonomic scope" value="Bacteria"/>
</dbReference>
<keyword evidence="1" id="KW-1133">Transmembrane helix</keyword>
<evidence type="ECO:0000313" key="3">
    <source>
        <dbReference type="Proteomes" id="UP000028006"/>
    </source>
</evidence>
<gene>
    <name evidence="2" type="ORF">GZ77_19475</name>
</gene>
<evidence type="ECO:0000256" key="1">
    <source>
        <dbReference type="SAM" id="Phobius"/>
    </source>
</evidence>
<keyword evidence="1" id="KW-0472">Membrane</keyword>
<dbReference type="GO" id="GO:0016874">
    <property type="term" value="F:ligase activity"/>
    <property type="evidence" value="ECO:0007669"/>
    <property type="project" value="UniProtKB-KW"/>
</dbReference>
<organism evidence="2 3">
    <name type="scientific">Endozoicomonas montiporae</name>
    <dbReference type="NCBI Taxonomy" id="1027273"/>
    <lineage>
        <taxon>Bacteria</taxon>
        <taxon>Pseudomonadati</taxon>
        <taxon>Pseudomonadota</taxon>
        <taxon>Gammaproteobacteria</taxon>
        <taxon>Oceanospirillales</taxon>
        <taxon>Endozoicomonadaceae</taxon>
        <taxon>Endozoicomonas</taxon>
    </lineage>
</organism>
<evidence type="ECO:0000313" key="2">
    <source>
        <dbReference type="EMBL" id="KEQ12670.1"/>
    </source>
</evidence>
<proteinExistence type="predicted"/>